<keyword evidence="2" id="KW-0677">Repeat</keyword>
<evidence type="ECO:0000256" key="2">
    <source>
        <dbReference type="ARBA" id="ARBA00022737"/>
    </source>
</evidence>
<dbReference type="PROSITE" id="PS50157">
    <property type="entry name" value="ZINC_FINGER_C2H2_2"/>
    <property type="match status" value="1"/>
</dbReference>
<evidence type="ECO:0000256" key="3">
    <source>
        <dbReference type="ARBA" id="ARBA00022771"/>
    </source>
</evidence>
<evidence type="ECO:0000256" key="4">
    <source>
        <dbReference type="ARBA" id="ARBA00022833"/>
    </source>
</evidence>
<dbReference type="GO" id="GO:0010468">
    <property type="term" value="P:regulation of gene expression"/>
    <property type="evidence" value="ECO:0007669"/>
    <property type="project" value="TreeGrafter"/>
</dbReference>
<keyword evidence="1" id="KW-0479">Metal-binding</keyword>
<proteinExistence type="predicted"/>
<dbReference type="SUPFAM" id="SSF57667">
    <property type="entry name" value="beta-beta-alpha zinc fingers"/>
    <property type="match status" value="1"/>
</dbReference>
<reference evidence="6" key="1">
    <citation type="journal article" date="2020" name="Nature">
        <title>Giant virus diversity and host interactions through global metagenomics.</title>
        <authorList>
            <person name="Schulz F."/>
            <person name="Roux S."/>
            <person name="Paez-Espino D."/>
            <person name="Jungbluth S."/>
            <person name="Walsh D.A."/>
            <person name="Denef V.J."/>
            <person name="McMahon K.D."/>
            <person name="Konstantinidis K.T."/>
            <person name="Eloe-Fadrosh E.A."/>
            <person name="Kyrpides N.C."/>
            <person name="Woyke T."/>
        </authorList>
    </citation>
    <scope>NUCLEOTIDE SEQUENCE</scope>
    <source>
        <strain evidence="6">GVMAG-M-3300023174-60</strain>
    </source>
</reference>
<dbReference type="GO" id="GO:0005634">
    <property type="term" value="C:nucleus"/>
    <property type="evidence" value="ECO:0007669"/>
    <property type="project" value="TreeGrafter"/>
</dbReference>
<feature type="domain" description="C2H2-type" evidence="5">
    <location>
        <begin position="67"/>
        <end position="90"/>
    </location>
</feature>
<evidence type="ECO:0000259" key="5">
    <source>
        <dbReference type="PROSITE" id="PS50157"/>
    </source>
</evidence>
<dbReference type="PANTHER" id="PTHR24403:SF67">
    <property type="entry name" value="FI01116P-RELATED"/>
    <property type="match status" value="1"/>
</dbReference>
<evidence type="ECO:0000256" key="1">
    <source>
        <dbReference type="ARBA" id="ARBA00022723"/>
    </source>
</evidence>
<dbReference type="SMART" id="SM00355">
    <property type="entry name" value="ZnF_C2H2"/>
    <property type="match status" value="4"/>
</dbReference>
<dbReference type="InterPro" id="IPR013087">
    <property type="entry name" value="Znf_C2H2_type"/>
</dbReference>
<protein>
    <recommendedName>
        <fullName evidence="5">C2H2-type domain-containing protein</fullName>
    </recommendedName>
</protein>
<evidence type="ECO:0000313" key="6">
    <source>
        <dbReference type="EMBL" id="QHT20057.1"/>
    </source>
</evidence>
<dbReference type="EMBL" id="MN739677">
    <property type="protein sequence ID" value="QHT20057.1"/>
    <property type="molecule type" value="Genomic_DNA"/>
</dbReference>
<dbReference type="InterPro" id="IPR036236">
    <property type="entry name" value="Znf_C2H2_sf"/>
</dbReference>
<organism evidence="6">
    <name type="scientific">viral metagenome</name>
    <dbReference type="NCBI Taxonomy" id="1070528"/>
    <lineage>
        <taxon>unclassified sequences</taxon>
        <taxon>metagenomes</taxon>
        <taxon>organismal metagenomes</taxon>
    </lineage>
</organism>
<keyword evidence="3" id="KW-0863">Zinc-finger</keyword>
<name>A0A6C0DTC2_9ZZZZ</name>
<dbReference type="InterPro" id="IPR050688">
    <property type="entry name" value="Zinc_finger/UBP_domain"/>
</dbReference>
<dbReference type="AlphaFoldDB" id="A0A6C0DTC2"/>
<dbReference type="GO" id="GO:0008270">
    <property type="term" value="F:zinc ion binding"/>
    <property type="evidence" value="ECO:0007669"/>
    <property type="project" value="UniProtKB-KW"/>
</dbReference>
<dbReference type="Gene3D" id="3.30.160.60">
    <property type="entry name" value="Classic Zinc Finger"/>
    <property type="match status" value="1"/>
</dbReference>
<keyword evidence="4" id="KW-0862">Zinc</keyword>
<dbReference type="PANTHER" id="PTHR24403">
    <property type="entry name" value="ZINC FINGER PROTEIN"/>
    <property type="match status" value="1"/>
</dbReference>
<dbReference type="PROSITE" id="PS00028">
    <property type="entry name" value="ZINC_FINGER_C2H2_1"/>
    <property type="match status" value="1"/>
</dbReference>
<accession>A0A6C0DTC2</accession>
<sequence length="187" mass="21812">MSVKIEISLAAKRVVKTTLPLTNSSTMTLKYIKNEDGNFVCPDCGVIKKNQNTMFYHMKKHEEQLTHVCKACKKGFLQKQTLELHIRSKHPELIKDTTNSDKKFKCPFDDCEFSALTKGNCVIHCLRVHFQDEINNLMVKDNETKMIYCNECQKEFSSSCAFYYHCKSCMKFDMNEDKYKKFEEIAS</sequence>